<protein>
    <recommendedName>
        <fullName evidence="1">Anhydro-N-acetylmuramic acid kinase</fullName>
        <ecNumber evidence="1">2.7.1.170</ecNumber>
    </recommendedName>
    <alternativeName>
        <fullName evidence="1">AnhMurNAc kinase</fullName>
    </alternativeName>
</protein>
<dbReference type="NCBIfam" id="NF007148">
    <property type="entry name" value="PRK09585.3-2"/>
    <property type="match status" value="1"/>
</dbReference>
<dbReference type="OrthoDB" id="9763949at2"/>
<dbReference type="InterPro" id="IPR043129">
    <property type="entry name" value="ATPase_NBD"/>
</dbReference>
<accession>A0A2A2GAD8</accession>
<comment type="pathway">
    <text evidence="1">Amino-sugar metabolism; 1,6-anhydro-N-acetylmuramate degradation.</text>
</comment>
<gene>
    <name evidence="1" type="primary">anmK</name>
    <name evidence="2" type="ORF">CK503_07915</name>
</gene>
<dbReference type="InterPro" id="IPR005338">
    <property type="entry name" value="Anhydro_N_Ac-Mur_kinase"/>
</dbReference>
<sequence length="398" mass="43492">MNPSVEKLYSIAQKPSRTVIGLMSGTSLDGLDIALCQINGSGNETGVELKNFKTIPYDSELKKRLKAISSVQQVSLKEVCLLHSKLAGLHAEFILSALEKWDIKPDQIDCIASHGQTIYHAPKIQHRQDDSPNTTLQIGDGDHIARKTGILTISDFRQKHTAAGGEGAPLAAPVDQMLFTHESENRILLNIGGIANFTYLPASSNPDKAPITTDTGPGNTLIDNAVQKYFDKDFDKNGRIARQGSVNKTALKALKTDPYFKKSFPKTTGPEVFNLEWMQQRLDKSKVGDIPSEDIVATLTRLSADTITESVKKVVSDSQNIIIYVSGGGFHNPVLMDWLNELLPDCHILSFAKIGFDPDAKEAVIFAILANELLAGEGFSINTDSNKKVNFGKISFPE</sequence>
<dbReference type="GO" id="GO:0016301">
    <property type="term" value="F:kinase activity"/>
    <property type="evidence" value="ECO:0007669"/>
    <property type="project" value="UniProtKB-KW"/>
</dbReference>
<dbReference type="Pfam" id="PF03702">
    <property type="entry name" value="AnmK"/>
    <property type="match status" value="1"/>
</dbReference>
<keyword evidence="1" id="KW-0067">ATP-binding</keyword>
<feature type="binding site" evidence="1">
    <location>
        <begin position="25"/>
        <end position="32"/>
    </location>
    <ligand>
        <name>ATP</name>
        <dbReference type="ChEBI" id="CHEBI:30616"/>
    </ligand>
</feature>
<name>A0A2A2GAD8_9BACT</name>
<evidence type="ECO:0000313" key="2">
    <source>
        <dbReference type="EMBL" id="PAU94130.1"/>
    </source>
</evidence>
<dbReference type="HAMAP" id="MF_01270">
    <property type="entry name" value="AnhMurNAc_kinase"/>
    <property type="match status" value="1"/>
</dbReference>
<dbReference type="PANTHER" id="PTHR30605:SF0">
    <property type="entry name" value="ANHYDRO-N-ACETYLMURAMIC ACID KINASE"/>
    <property type="match status" value="1"/>
</dbReference>
<dbReference type="CDD" id="cd24050">
    <property type="entry name" value="ASKHA_NBD_ANMK"/>
    <property type="match status" value="1"/>
</dbReference>
<organism evidence="2 3">
    <name type="scientific">Fodinibius salipaludis</name>
    <dbReference type="NCBI Taxonomy" id="2032627"/>
    <lineage>
        <taxon>Bacteria</taxon>
        <taxon>Pseudomonadati</taxon>
        <taxon>Balneolota</taxon>
        <taxon>Balneolia</taxon>
        <taxon>Balneolales</taxon>
        <taxon>Balneolaceae</taxon>
        <taxon>Fodinibius</taxon>
    </lineage>
</organism>
<dbReference type="SUPFAM" id="SSF53067">
    <property type="entry name" value="Actin-like ATPase domain"/>
    <property type="match status" value="1"/>
</dbReference>
<dbReference type="GO" id="GO:0097175">
    <property type="term" value="P:1,6-anhydro-N-acetyl-beta-muramic acid catabolic process"/>
    <property type="evidence" value="ECO:0007669"/>
    <property type="project" value="UniProtKB-UniRule"/>
</dbReference>
<evidence type="ECO:0000313" key="3">
    <source>
        <dbReference type="Proteomes" id="UP000218831"/>
    </source>
</evidence>
<dbReference type="Gene3D" id="3.30.420.40">
    <property type="match status" value="2"/>
</dbReference>
<keyword evidence="1" id="KW-0808">Transferase</keyword>
<comment type="similarity">
    <text evidence="1">Belongs to the anhydro-N-acetylmuramic acid kinase family.</text>
</comment>
<dbReference type="GO" id="GO:0005524">
    <property type="term" value="F:ATP binding"/>
    <property type="evidence" value="ECO:0007669"/>
    <property type="project" value="UniProtKB-UniRule"/>
</dbReference>
<dbReference type="AlphaFoldDB" id="A0A2A2GAD8"/>
<dbReference type="UniPathway" id="UPA00544"/>
<keyword evidence="1" id="KW-0119">Carbohydrate metabolism</keyword>
<comment type="function">
    <text evidence="1">Catalyzes the specific phosphorylation of 1,6-anhydro-N-acetylmuramic acid (anhMurNAc) with the simultaneous cleavage of the 1,6-anhydro ring, generating MurNAc-6-P. Is required for the utilization of anhMurNAc either imported from the medium or derived from its own cell wall murein, and thus plays a role in cell wall recycling.</text>
</comment>
<keyword evidence="3" id="KW-1185">Reference proteome</keyword>
<comment type="pathway">
    <text evidence="1">Cell wall biogenesis; peptidoglycan recycling.</text>
</comment>
<dbReference type="EC" id="2.7.1.170" evidence="1"/>
<dbReference type="RefSeq" id="WP_095606261.1">
    <property type="nucleotide sequence ID" value="NZ_NSKE01000005.1"/>
</dbReference>
<reference evidence="2 3" key="1">
    <citation type="submission" date="2017-08" db="EMBL/GenBank/DDBJ databases">
        <title>Aliifodinibius alkalisoli sp. nov., isolated from saline alkaline soil.</title>
        <authorList>
            <person name="Liu D."/>
            <person name="Zhang G."/>
        </authorList>
    </citation>
    <scope>NUCLEOTIDE SEQUENCE [LARGE SCALE GENOMIC DNA]</scope>
    <source>
        <strain evidence="2 3">WN023</strain>
    </source>
</reference>
<comment type="caution">
    <text evidence="2">The sequence shown here is derived from an EMBL/GenBank/DDBJ whole genome shotgun (WGS) entry which is preliminary data.</text>
</comment>
<dbReference type="EMBL" id="NSKE01000005">
    <property type="protein sequence ID" value="PAU94130.1"/>
    <property type="molecule type" value="Genomic_DNA"/>
</dbReference>
<dbReference type="Proteomes" id="UP000218831">
    <property type="component" value="Unassembled WGS sequence"/>
</dbReference>
<proteinExistence type="inferred from homology"/>
<evidence type="ECO:0000256" key="1">
    <source>
        <dbReference type="HAMAP-Rule" id="MF_01270"/>
    </source>
</evidence>
<dbReference type="GO" id="GO:0006040">
    <property type="term" value="P:amino sugar metabolic process"/>
    <property type="evidence" value="ECO:0007669"/>
    <property type="project" value="InterPro"/>
</dbReference>
<dbReference type="GO" id="GO:0009254">
    <property type="term" value="P:peptidoglycan turnover"/>
    <property type="evidence" value="ECO:0007669"/>
    <property type="project" value="UniProtKB-UniRule"/>
</dbReference>
<dbReference type="PANTHER" id="PTHR30605">
    <property type="entry name" value="ANHYDRO-N-ACETYLMURAMIC ACID KINASE"/>
    <property type="match status" value="1"/>
</dbReference>
<keyword evidence="1" id="KW-0547">Nucleotide-binding</keyword>
<comment type="catalytic activity">
    <reaction evidence="1">
        <text>1,6-anhydro-N-acetyl-beta-muramate + ATP + H2O = N-acetyl-D-muramate 6-phosphate + ADP + H(+)</text>
        <dbReference type="Rhea" id="RHEA:24952"/>
        <dbReference type="ChEBI" id="CHEBI:15377"/>
        <dbReference type="ChEBI" id="CHEBI:15378"/>
        <dbReference type="ChEBI" id="CHEBI:30616"/>
        <dbReference type="ChEBI" id="CHEBI:58690"/>
        <dbReference type="ChEBI" id="CHEBI:58722"/>
        <dbReference type="ChEBI" id="CHEBI:456216"/>
        <dbReference type="EC" id="2.7.1.170"/>
    </reaction>
</comment>
<dbReference type="UniPathway" id="UPA00343"/>
<keyword evidence="1 2" id="KW-0418">Kinase</keyword>
<dbReference type="GO" id="GO:0016773">
    <property type="term" value="F:phosphotransferase activity, alcohol group as acceptor"/>
    <property type="evidence" value="ECO:0007669"/>
    <property type="project" value="UniProtKB-UniRule"/>
</dbReference>